<evidence type="ECO:0000313" key="3">
    <source>
        <dbReference type="Proteomes" id="UP001211065"/>
    </source>
</evidence>
<keyword evidence="3" id="KW-1185">Reference proteome</keyword>
<dbReference type="InterPro" id="IPR008775">
    <property type="entry name" value="Phytyl_CoA_dOase-like"/>
</dbReference>
<organism evidence="2 3">
    <name type="scientific">Clydaea vesicula</name>
    <dbReference type="NCBI Taxonomy" id="447962"/>
    <lineage>
        <taxon>Eukaryota</taxon>
        <taxon>Fungi</taxon>
        <taxon>Fungi incertae sedis</taxon>
        <taxon>Chytridiomycota</taxon>
        <taxon>Chytridiomycota incertae sedis</taxon>
        <taxon>Chytridiomycetes</taxon>
        <taxon>Lobulomycetales</taxon>
        <taxon>Lobulomycetaceae</taxon>
        <taxon>Clydaea</taxon>
    </lineage>
</organism>
<sequence length="488" mass="55945">TPYHQKISDILKSQKLNKLLSDLLKFEASRENRHLNAQDDKVFLFKEKINYKLAGAAGFPAHQDAPAFMQLGEPMHVSMMIAVDEATKENGCLEVVRGSHLSNILPQMEDGSIHEDWCKDKLWEPVTCKPGDCLIFGSYLAHRSGPNNSSKNRSAFYFTFNDQNSGDLRESYYNEKREKFPPMIDRIDGKDYSNDLRQSNGKLFPVPVRIQNFLQEGVYVNLQKSEISSTPMDNSIASALFTDFGDDRLTRRFFLVDTLSGVQDGKLMVLRVATKIKVWITKSPRADGQIYSPIVDIYYSERHAPELALNDNSLFSSLVFNFEVIYRMDQSYFWSIMLIIFVILSLVATFLAFYEAKKFSSFNLEPQDVNQCRIDIFFMDWEKSKGKVIHHLQHDASETTLNTSSVRDVPISIWRTIFVANQWNALQSFRRINVTFTLVLMFSLMYGIKLRYLATPQPDATNLSVDKTNPILLFSINTVIWGALCTVQ</sequence>
<feature type="non-terminal residue" evidence="2">
    <location>
        <position position="1"/>
    </location>
</feature>
<proteinExistence type="predicted"/>
<evidence type="ECO:0000256" key="1">
    <source>
        <dbReference type="SAM" id="Phobius"/>
    </source>
</evidence>
<evidence type="ECO:0000313" key="2">
    <source>
        <dbReference type="EMBL" id="KAJ3202436.1"/>
    </source>
</evidence>
<feature type="transmembrane region" description="Helical" evidence="1">
    <location>
        <begin position="468"/>
        <end position="487"/>
    </location>
</feature>
<gene>
    <name evidence="2" type="ORF">HK099_001858</name>
</gene>
<dbReference type="GO" id="GO:0036038">
    <property type="term" value="C:MKS complex"/>
    <property type="evidence" value="ECO:0007669"/>
    <property type="project" value="InterPro"/>
</dbReference>
<keyword evidence="1" id="KW-0812">Transmembrane</keyword>
<keyword evidence="1" id="KW-1133">Transmembrane helix</keyword>
<comment type="caution">
    <text evidence="2">The sequence shown here is derived from an EMBL/GenBank/DDBJ whole genome shotgun (WGS) entry which is preliminary data.</text>
</comment>
<protein>
    <submittedName>
        <fullName evidence="2">Uncharacterized protein</fullName>
    </submittedName>
</protein>
<name>A0AAD5TY36_9FUNG</name>
<dbReference type="Proteomes" id="UP001211065">
    <property type="component" value="Unassembled WGS sequence"/>
</dbReference>
<dbReference type="AlphaFoldDB" id="A0AAD5TY36"/>
<dbReference type="InterPro" id="IPR019170">
    <property type="entry name" value="Meckelin"/>
</dbReference>
<dbReference type="PANTHER" id="PTHR21274">
    <property type="entry name" value="MECKELIN"/>
    <property type="match status" value="1"/>
</dbReference>
<feature type="transmembrane region" description="Helical" evidence="1">
    <location>
        <begin position="332"/>
        <end position="354"/>
    </location>
</feature>
<feature type="transmembrane region" description="Helical" evidence="1">
    <location>
        <begin position="432"/>
        <end position="448"/>
    </location>
</feature>
<dbReference type="GO" id="GO:0060271">
    <property type="term" value="P:cilium assembly"/>
    <property type="evidence" value="ECO:0007669"/>
    <property type="project" value="InterPro"/>
</dbReference>
<dbReference type="PANTHER" id="PTHR21274:SF0">
    <property type="entry name" value="MECKELIN"/>
    <property type="match status" value="1"/>
</dbReference>
<feature type="non-terminal residue" evidence="2">
    <location>
        <position position="488"/>
    </location>
</feature>
<accession>A0AAD5TY36</accession>
<dbReference type="SUPFAM" id="SSF51197">
    <property type="entry name" value="Clavaminate synthase-like"/>
    <property type="match status" value="1"/>
</dbReference>
<dbReference type="Gene3D" id="2.60.120.620">
    <property type="entry name" value="q2cbj1_9rhob like domain"/>
    <property type="match status" value="1"/>
</dbReference>
<reference evidence="2" key="1">
    <citation type="submission" date="2020-05" db="EMBL/GenBank/DDBJ databases">
        <title>Phylogenomic resolution of chytrid fungi.</title>
        <authorList>
            <person name="Stajich J.E."/>
            <person name="Amses K."/>
            <person name="Simmons R."/>
            <person name="Seto K."/>
            <person name="Myers J."/>
            <person name="Bonds A."/>
            <person name="Quandt C.A."/>
            <person name="Barry K."/>
            <person name="Liu P."/>
            <person name="Grigoriev I."/>
            <person name="Longcore J.E."/>
            <person name="James T.Y."/>
        </authorList>
    </citation>
    <scope>NUCLEOTIDE SEQUENCE</scope>
    <source>
        <strain evidence="2">JEL0476</strain>
    </source>
</reference>
<keyword evidence="1" id="KW-0472">Membrane</keyword>
<dbReference type="Pfam" id="PF09773">
    <property type="entry name" value="Meckelin"/>
    <property type="match status" value="2"/>
</dbReference>
<dbReference type="Pfam" id="PF05721">
    <property type="entry name" value="PhyH"/>
    <property type="match status" value="1"/>
</dbReference>
<dbReference type="EMBL" id="JADGJW010001571">
    <property type="protein sequence ID" value="KAJ3202436.1"/>
    <property type="molecule type" value="Genomic_DNA"/>
</dbReference>